<sequence>MDRVSRLCLLFDQDEALLQANTGLRVVPQDHGTEKAPSGQTGILVEEHLEKASPEKTTQETPDNPDQASESTASSEQSSSSPDPPEHDGSFCPLLAISRYPYRFLKDKLSQSVASRFFDRGQFWSRSWDVYYCHLPPRLGSKYLLLVPAYQFRKLIREINCEFKCQLSLPPNQGLLLPFREKNWFPQPVFLGKCDSQQIRDGLQAKVRPPVIHDQSIPELDEQYLEYETILEAAWEATRNKKSRSKMQQRVQHQQQLVQYYERIQTYLGWRSHESESRPDVLDAASWADKANLQNVVPSATAWEMTQPMPYPFWKNSVLISVDVECNERCHSQVTEVGITTLDLSRLSGVPPGQQGAQWTTQIQSRHLRVREFGHIVNHKFVAGCPANFDFGTSEWVSLADLAAVVQAELTAKDEAGEPRAVVVVGHNPSMDLAYLREMGVPVEVKSNGVVDIVDTAETWRIMRGETSPRSLGAILVELGMDGWHLHNAGNDARYTMEVLIRMMLDHFQEVGKVMGITA</sequence>
<evidence type="ECO:0000313" key="1">
    <source>
        <dbReference type="EMBL" id="KAK1139866.1"/>
    </source>
</evidence>
<keyword evidence="2" id="KW-1185">Reference proteome</keyword>
<accession>A0ACC3AR15</accession>
<evidence type="ECO:0000313" key="2">
    <source>
        <dbReference type="Proteomes" id="UP001177260"/>
    </source>
</evidence>
<reference evidence="1 2" key="1">
    <citation type="journal article" date="2023" name="ACS Omega">
        <title>Identification of the Neoaspergillic Acid Biosynthesis Gene Cluster by Establishing an In Vitro CRISPR-Ribonucleoprotein Genetic System in Aspergillus melleus.</title>
        <authorList>
            <person name="Yuan B."/>
            <person name="Grau M.F."/>
            <person name="Murata R.M."/>
            <person name="Torok T."/>
            <person name="Venkateswaran K."/>
            <person name="Stajich J.E."/>
            <person name="Wang C.C.C."/>
        </authorList>
    </citation>
    <scope>NUCLEOTIDE SEQUENCE [LARGE SCALE GENOMIC DNA]</scope>
    <source>
        <strain evidence="1 2">IMV 1140</strain>
    </source>
</reference>
<name>A0ACC3AR15_9EURO</name>
<gene>
    <name evidence="1" type="ORF">N8T08_011111</name>
</gene>
<protein>
    <submittedName>
        <fullName evidence="1">Uncharacterized protein</fullName>
    </submittedName>
</protein>
<comment type="caution">
    <text evidence="1">The sequence shown here is derived from an EMBL/GenBank/DDBJ whole genome shotgun (WGS) entry which is preliminary data.</text>
</comment>
<proteinExistence type="predicted"/>
<organism evidence="1 2">
    <name type="scientific">Aspergillus melleus</name>
    <dbReference type="NCBI Taxonomy" id="138277"/>
    <lineage>
        <taxon>Eukaryota</taxon>
        <taxon>Fungi</taxon>
        <taxon>Dikarya</taxon>
        <taxon>Ascomycota</taxon>
        <taxon>Pezizomycotina</taxon>
        <taxon>Eurotiomycetes</taxon>
        <taxon>Eurotiomycetidae</taxon>
        <taxon>Eurotiales</taxon>
        <taxon>Aspergillaceae</taxon>
        <taxon>Aspergillus</taxon>
        <taxon>Aspergillus subgen. Circumdati</taxon>
    </lineage>
</organism>
<dbReference type="Proteomes" id="UP001177260">
    <property type="component" value="Unassembled WGS sequence"/>
</dbReference>
<dbReference type="EMBL" id="JAOPJF010000096">
    <property type="protein sequence ID" value="KAK1139866.1"/>
    <property type="molecule type" value="Genomic_DNA"/>
</dbReference>